<feature type="domain" description="HTH luxR-type" evidence="4">
    <location>
        <begin position="757"/>
        <end position="822"/>
    </location>
</feature>
<dbReference type="InterPro" id="IPR027417">
    <property type="entry name" value="P-loop_NTPase"/>
</dbReference>
<dbReference type="InterPro" id="IPR000792">
    <property type="entry name" value="Tscrpt_reg_LuxR_C"/>
</dbReference>
<evidence type="ECO:0000313" key="6">
    <source>
        <dbReference type="Proteomes" id="UP001521150"/>
    </source>
</evidence>
<dbReference type="RefSeq" id="WP_233732973.1">
    <property type="nucleotide sequence ID" value="NZ_JAJVCN010000004.1"/>
</dbReference>
<dbReference type="Gene3D" id="1.25.40.10">
    <property type="entry name" value="Tetratricopeptide repeat domain"/>
    <property type="match status" value="1"/>
</dbReference>
<dbReference type="InterPro" id="IPR016032">
    <property type="entry name" value="Sig_transdc_resp-reg_C-effctor"/>
</dbReference>
<dbReference type="InterPro" id="IPR041664">
    <property type="entry name" value="AAA_16"/>
</dbReference>
<gene>
    <name evidence="5" type="ORF">LWC34_49445</name>
</gene>
<dbReference type="Pfam" id="PF13191">
    <property type="entry name" value="AAA_16"/>
    <property type="match status" value="1"/>
</dbReference>
<evidence type="ECO:0000259" key="4">
    <source>
        <dbReference type="PROSITE" id="PS50043"/>
    </source>
</evidence>
<dbReference type="SUPFAM" id="SSF52540">
    <property type="entry name" value="P-loop containing nucleoside triphosphate hydrolases"/>
    <property type="match status" value="1"/>
</dbReference>
<dbReference type="CDD" id="cd06170">
    <property type="entry name" value="LuxR_C_like"/>
    <property type="match status" value="1"/>
</dbReference>
<evidence type="ECO:0000256" key="1">
    <source>
        <dbReference type="ARBA" id="ARBA00022741"/>
    </source>
</evidence>
<dbReference type="SUPFAM" id="SSF48452">
    <property type="entry name" value="TPR-like"/>
    <property type="match status" value="1"/>
</dbReference>
<sequence length="823" mass="86990">MRLIGRTAELTALLESILAGGLTLLTGAPGIGKSRLAEEALAECGLNTLVGRAHPLHAGLAYAPIVEALRPAVQRATDFAALTDLGKLFGDPQLPVAPALDNPEAERARMFGGVAELIRQVGPAVLFVDDVHWADRGTVALLQHVSRHCPVLVTSRTDESSIQADAIVELGPLPDVSVAELARDLLGKVPSAELLSTVTERAQGVPLFVTALLQGGLTSLPAVIKDVVLARLDQLSGADRRQLELIAVAGTLPGDHAGMARLISQGLVVEADGSYRVAHPLYAEVAYDALTIGERRTLHAAVIDMLDDEVAKAPHYLQAGDLVDKDHAIAALAKAGRRAMLVNAGDEAVQYVSAALQISGPDLALMDMLGQAYLRAGRITDAIGAWNQSAELARRLGENDKLSALRFRLALMESEAGHFAKAETHALDGSVPITDTASQTIALRMIYTLRHNDPDRARQIISHHSVSPNPHPAAVASEALRQQLAALLNGELIAARDHAAAAFEHSQKWKQDWPVLDNYAMHALISLNSAVGAVGAAVVQAKQALEAQTVTGVSPSGSTARLDLNMTYYLAGDLVAGTAASAVGVQRARDAGMPRSLARALYCHALFLAERGKLMAAKDLCAEARAISVGPEPGLTALRESVETALAIHSGHPELAPPLDYWALYHEPMPMIVRMIFAWRAGVVAPCSGHGPLLDAVAAANSSLLESMGAPLLAAEARLASTDGVVACIKVFENAGARPWADRARRAARAAGLHPPNPSTKGPLTKRETDVARLVGYGLSNADISAQLLISERTVEAHLTSAYAKLRLSSRIRLAHWAAENID</sequence>
<dbReference type="SUPFAM" id="SSF46894">
    <property type="entry name" value="C-terminal effector domain of the bipartite response regulators"/>
    <property type="match status" value="1"/>
</dbReference>
<dbReference type="PROSITE" id="PS00622">
    <property type="entry name" value="HTH_LUXR_1"/>
    <property type="match status" value="1"/>
</dbReference>
<reference evidence="5 6" key="1">
    <citation type="submission" date="2021-12" db="EMBL/GenBank/DDBJ databases">
        <title>Genome sequence of Kibdelosporangium philippinense ATCC 49844.</title>
        <authorList>
            <person name="Fedorov E.A."/>
            <person name="Omeragic M."/>
            <person name="Shalygina K.F."/>
            <person name="Maclea K.S."/>
        </authorList>
    </citation>
    <scope>NUCLEOTIDE SEQUENCE [LARGE SCALE GENOMIC DNA]</scope>
    <source>
        <strain evidence="5 6">ATCC 49844</strain>
    </source>
</reference>
<dbReference type="InterPro" id="IPR036388">
    <property type="entry name" value="WH-like_DNA-bd_sf"/>
</dbReference>
<keyword evidence="6" id="KW-1185">Reference proteome</keyword>
<dbReference type="PANTHER" id="PTHR16305:SF35">
    <property type="entry name" value="TRANSCRIPTIONAL ACTIVATOR DOMAIN"/>
    <property type="match status" value="1"/>
</dbReference>
<evidence type="ECO:0000313" key="5">
    <source>
        <dbReference type="EMBL" id="MCE7010778.1"/>
    </source>
</evidence>
<dbReference type="Gene3D" id="1.10.10.10">
    <property type="entry name" value="Winged helix-like DNA-binding domain superfamily/Winged helix DNA-binding domain"/>
    <property type="match status" value="1"/>
</dbReference>
<dbReference type="PANTHER" id="PTHR16305">
    <property type="entry name" value="TESTICULAR SOLUBLE ADENYLYL CYCLASE"/>
    <property type="match status" value="1"/>
</dbReference>
<dbReference type="Proteomes" id="UP001521150">
    <property type="component" value="Unassembled WGS sequence"/>
</dbReference>
<accession>A0ABS8ZSS0</accession>
<keyword evidence="2" id="KW-0067">ATP-binding</keyword>
<dbReference type="Gene3D" id="3.40.50.300">
    <property type="entry name" value="P-loop containing nucleotide triphosphate hydrolases"/>
    <property type="match status" value="1"/>
</dbReference>
<organism evidence="5 6">
    <name type="scientific">Kibdelosporangium philippinense</name>
    <dbReference type="NCBI Taxonomy" id="211113"/>
    <lineage>
        <taxon>Bacteria</taxon>
        <taxon>Bacillati</taxon>
        <taxon>Actinomycetota</taxon>
        <taxon>Actinomycetes</taxon>
        <taxon>Pseudonocardiales</taxon>
        <taxon>Pseudonocardiaceae</taxon>
        <taxon>Kibdelosporangium</taxon>
    </lineage>
</organism>
<dbReference type="EMBL" id="JAJVCN010000004">
    <property type="protein sequence ID" value="MCE7010778.1"/>
    <property type="molecule type" value="Genomic_DNA"/>
</dbReference>
<dbReference type="PRINTS" id="PR00038">
    <property type="entry name" value="HTHLUXR"/>
</dbReference>
<name>A0ABS8ZSS0_9PSEU</name>
<dbReference type="Pfam" id="PF00196">
    <property type="entry name" value="GerE"/>
    <property type="match status" value="1"/>
</dbReference>
<protein>
    <submittedName>
        <fullName evidence="5">AAA family ATPase</fullName>
    </submittedName>
</protein>
<dbReference type="PROSITE" id="PS50043">
    <property type="entry name" value="HTH_LUXR_2"/>
    <property type="match status" value="1"/>
</dbReference>
<dbReference type="InterPro" id="IPR011990">
    <property type="entry name" value="TPR-like_helical_dom_sf"/>
</dbReference>
<proteinExistence type="predicted"/>
<keyword evidence="1" id="KW-0547">Nucleotide-binding</keyword>
<comment type="caution">
    <text evidence="5">The sequence shown here is derived from an EMBL/GenBank/DDBJ whole genome shotgun (WGS) entry which is preliminary data.</text>
</comment>
<feature type="region of interest" description="Disordered" evidence="3">
    <location>
        <begin position="746"/>
        <end position="766"/>
    </location>
</feature>
<dbReference type="SMART" id="SM00421">
    <property type="entry name" value="HTH_LUXR"/>
    <property type="match status" value="1"/>
</dbReference>
<evidence type="ECO:0000256" key="3">
    <source>
        <dbReference type="SAM" id="MobiDB-lite"/>
    </source>
</evidence>
<evidence type="ECO:0000256" key="2">
    <source>
        <dbReference type="ARBA" id="ARBA00022840"/>
    </source>
</evidence>